<feature type="region of interest" description="Disordered" evidence="1">
    <location>
        <begin position="1"/>
        <end position="47"/>
    </location>
</feature>
<keyword evidence="2" id="KW-1133">Transmembrane helix</keyword>
<comment type="caution">
    <text evidence="3">The sequence shown here is derived from an EMBL/GenBank/DDBJ whole genome shotgun (WGS) entry which is preliminary data.</text>
</comment>
<feature type="compositionally biased region" description="Basic and acidic residues" evidence="1">
    <location>
        <begin position="9"/>
        <end position="38"/>
    </location>
</feature>
<gene>
    <name evidence="3" type="primary">NRT3.1</name>
    <name evidence="3" type="ORF">CK203_072617</name>
</gene>
<organism evidence="3 4">
    <name type="scientific">Vitis vinifera</name>
    <name type="common">Grape</name>
    <dbReference type="NCBI Taxonomy" id="29760"/>
    <lineage>
        <taxon>Eukaryota</taxon>
        <taxon>Viridiplantae</taxon>
        <taxon>Streptophyta</taxon>
        <taxon>Embryophyta</taxon>
        <taxon>Tracheophyta</taxon>
        <taxon>Spermatophyta</taxon>
        <taxon>Magnoliopsida</taxon>
        <taxon>eudicotyledons</taxon>
        <taxon>Gunneridae</taxon>
        <taxon>Pentapetalae</taxon>
        <taxon>rosids</taxon>
        <taxon>Vitales</taxon>
        <taxon>Vitaceae</taxon>
        <taxon>Viteae</taxon>
        <taxon>Vitis</taxon>
    </lineage>
</organism>
<keyword evidence="2" id="KW-0472">Membrane</keyword>
<dbReference type="Pfam" id="PF16974">
    <property type="entry name" value="NAR2"/>
    <property type="match status" value="1"/>
</dbReference>
<dbReference type="PANTHER" id="PTHR34806">
    <property type="entry name" value="HIGH-AFFINITY NITRATE TRANSPORTER 3.2"/>
    <property type="match status" value="1"/>
</dbReference>
<dbReference type="EMBL" id="QGNW01001159">
    <property type="protein sequence ID" value="RVW53043.1"/>
    <property type="molecule type" value="Genomic_DNA"/>
</dbReference>
<dbReference type="GO" id="GO:0010167">
    <property type="term" value="P:response to nitrate"/>
    <property type="evidence" value="ECO:0007669"/>
    <property type="project" value="InterPro"/>
</dbReference>
<dbReference type="AlphaFoldDB" id="A0A438EZB7"/>
<evidence type="ECO:0000313" key="3">
    <source>
        <dbReference type="EMBL" id="RVW53043.1"/>
    </source>
</evidence>
<accession>A0A438EZB7</accession>
<protein>
    <submittedName>
        <fullName evidence="3">High-affinity nitrate transporter 3.1</fullName>
    </submittedName>
</protein>
<proteinExistence type="predicted"/>
<evidence type="ECO:0000256" key="1">
    <source>
        <dbReference type="SAM" id="MobiDB-lite"/>
    </source>
</evidence>
<name>A0A438EZB7_VITVI</name>
<dbReference type="InterPro" id="IPR016605">
    <property type="entry name" value="Transptr_NO3_Nar2"/>
</dbReference>
<feature type="transmembrane region" description="Helical" evidence="2">
    <location>
        <begin position="119"/>
        <end position="138"/>
    </location>
</feature>
<evidence type="ECO:0000313" key="4">
    <source>
        <dbReference type="Proteomes" id="UP000288805"/>
    </source>
</evidence>
<reference evidence="3 4" key="1">
    <citation type="journal article" date="2018" name="PLoS Genet.">
        <title>Population sequencing reveals clonal diversity and ancestral inbreeding in the grapevine cultivar Chardonnay.</title>
        <authorList>
            <person name="Roach M.J."/>
            <person name="Johnson D.L."/>
            <person name="Bohlmann J."/>
            <person name="van Vuuren H.J."/>
            <person name="Jones S.J."/>
            <person name="Pretorius I.S."/>
            <person name="Schmidt S.A."/>
            <person name="Borneman A.R."/>
        </authorList>
    </citation>
    <scope>NUCLEOTIDE SEQUENCE [LARGE SCALE GENOMIC DNA]</scope>
    <source>
        <strain evidence="4">cv. Chardonnay</strain>
        <tissue evidence="3">Leaf</tissue>
    </source>
</reference>
<dbReference type="Proteomes" id="UP000288805">
    <property type="component" value="Unassembled WGS sequence"/>
</dbReference>
<dbReference type="PANTHER" id="PTHR34806:SF1">
    <property type="entry name" value="HIGH-AFFINITY NITRATE TRANSPORTER 3.1"/>
    <property type="match status" value="1"/>
</dbReference>
<sequence length="143" mass="16037">MGSKPVLPSRDRLSLQDREGQALLRADKPSGPRLEKDGGPPNKRQNLPAQDCFTALQSFQQFRRVDYREDVPTATYFIRAYAYDAEDQEVAYGQTTDAHKTTNLFGIEAITGRHASLDIAAVCFSAFSVISLCGFFWVEKRKS</sequence>
<keyword evidence="2" id="KW-0812">Transmembrane</keyword>
<dbReference type="GO" id="GO:0015706">
    <property type="term" value="P:nitrate transmembrane transport"/>
    <property type="evidence" value="ECO:0007669"/>
    <property type="project" value="InterPro"/>
</dbReference>
<evidence type="ECO:0000256" key="2">
    <source>
        <dbReference type="SAM" id="Phobius"/>
    </source>
</evidence>